<reference evidence="1 2" key="1">
    <citation type="submission" date="2016-04" db="EMBL/GenBank/DDBJ databases">
        <title>Complete genome sequence of natural rubber-degrading, novel Gram-negative bacterium, Rhizobacter gummiphilus strain NS21.</title>
        <authorList>
            <person name="Tabata M."/>
            <person name="Kasai D."/>
            <person name="Fukuda M."/>
        </authorList>
    </citation>
    <scope>NUCLEOTIDE SEQUENCE [LARGE SCALE GENOMIC DNA]</scope>
    <source>
        <strain evidence="1 2">NS21</strain>
    </source>
</reference>
<sequence length="142" mass="15329">MQAPPAVSLSVSRFGVWRGLCLMAAVAAVGAAAAWAWARFSMEPFGFAWVMLALAAAAWACRSPAPFHLRWDSQAWFLDGQPGSVTVALDAGSGLLLRFLPEGARFARWLPVQRAGHESVWHALRCSLHSARPSAPRLAADF</sequence>
<dbReference type="RefSeq" id="WP_085752919.1">
    <property type="nucleotide sequence ID" value="NZ_BSPR01000018.1"/>
</dbReference>
<evidence type="ECO:0000313" key="1">
    <source>
        <dbReference type="EMBL" id="ARN22614.1"/>
    </source>
</evidence>
<keyword evidence="2" id="KW-1185">Reference proteome</keyword>
<dbReference type="KEGG" id="rgu:A4W93_23370"/>
<dbReference type="AlphaFoldDB" id="A0A1W6LEB5"/>
<accession>A0A1W6LEB5</accession>
<dbReference type="Proteomes" id="UP000193427">
    <property type="component" value="Chromosome"/>
</dbReference>
<dbReference type="STRING" id="946333.A4W93_23370"/>
<dbReference type="OrthoDB" id="9157092at2"/>
<organism evidence="1 2">
    <name type="scientific">Piscinibacter gummiphilus</name>
    <dbReference type="NCBI Taxonomy" id="946333"/>
    <lineage>
        <taxon>Bacteria</taxon>
        <taxon>Pseudomonadati</taxon>
        <taxon>Pseudomonadota</taxon>
        <taxon>Betaproteobacteria</taxon>
        <taxon>Burkholderiales</taxon>
        <taxon>Sphaerotilaceae</taxon>
        <taxon>Piscinibacter</taxon>
    </lineage>
</organism>
<evidence type="ECO:0000313" key="2">
    <source>
        <dbReference type="Proteomes" id="UP000193427"/>
    </source>
</evidence>
<protein>
    <submittedName>
        <fullName evidence="1">Uncharacterized protein</fullName>
    </submittedName>
</protein>
<gene>
    <name evidence="1" type="ORF">A4W93_23370</name>
</gene>
<name>A0A1W6LEB5_9BURK</name>
<proteinExistence type="predicted"/>
<dbReference type="EMBL" id="CP015118">
    <property type="protein sequence ID" value="ARN22614.1"/>
    <property type="molecule type" value="Genomic_DNA"/>
</dbReference>